<dbReference type="HAMAP" id="MF_00972">
    <property type="entry name" value="tRNA_aden_deaminase"/>
    <property type="match status" value="1"/>
</dbReference>
<dbReference type="GO" id="GO:0008270">
    <property type="term" value="F:zinc ion binding"/>
    <property type="evidence" value="ECO:0007669"/>
    <property type="project" value="UniProtKB-UniRule"/>
</dbReference>
<dbReference type="Proteomes" id="UP000276899">
    <property type="component" value="Chromosome"/>
</dbReference>
<dbReference type="InterPro" id="IPR016193">
    <property type="entry name" value="Cytidine_deaminase-like"/>
</dbReference>
<protein>
    <recommendedName>
        <fullName evidence="8">tRNA-specific adenosine deaminase</fullName>
        <ecNumber evidence="8">3.5.4.33</ecNumber>
    </recommendedName>
</protein>
<evidence type="ECO:0000256" key="6">
    <source>
        <dbReference type="ARBA" id="ARBA00022833"/>
    </source>
</evidence>
<evidence type="ECO:0000256" key="5">
    <source>
        <dbReference type="ARBA" id="ARBA00022801"/>
    </source>
</evidence>
<evidence type="ECO:0000259" key="9">
    <source>
        <dbReference type="PROSITE" id="PS51747"/>
    </source>
</evidence>
<evidence type="ECO:0000313" key="11">
    <source>
        <dbReference type="Proteomes" id="UP000276899"/>
    </source>
</evidence>
<evidence type="ECO:0000313" key="10">
    <source>
        <dbReference type="EMBL" id="VEG74018.1"/>
    </source>
</evidence>
<feature type="domain" description="CMP/dCMP-type deaminase" evidence="9">
    <location>
        <begin position="10"/>
        <end position="121"/>
    </location>
</feature>
<dbReference type="PANTHER" id="PTHR11079:SF202">
    <property type="entry name" value="TRNA-SPECIFIC ADENOSINE DEAMINASE"/>
    <property type="match status" value="1"/>
</dbReference>
<dbReference type="GO" id="GO:0002100">
    <property type="term" value="P:tRNA wobble adenosine to inosine editing"/>
    <property type="evidence" value="ECO:0007669"/>
    <property type="project" value="UniProtKB-UniRule"/>
</dbReference>
<evidence type="ECO:0000256" key="1">
    <source>
        <dbReference type="ARBA" id="ARBA00010669"/>
    </source>
</evidence>
<evidence type="ECO:0000256" key="7">
    <source>
        <dbReference type="ARBA" id="ARBA00048045"/>
    </source>
</evidence>
<sequence>MHDLLSPADRAVDQAMDRALGLAEQAAAAGEVPVGAVVLGPDGGRLSQAANARQSRHDPTAHAEILALRAAGAALGDSHLEGCTLVVTLEPCTMCAGAIVLARVARLVFGAWEPRTGACGSVRDVVRDPRSNHRVEVRGGLRESQSQALLTEFFARRR</sequence>
<dbReference type="AlphaFoldDB" id="A0A3S4WFT9"/>
<comment type="catalytic activity">
    <reaction evidence="7 8">
        <text>adenosine(34) in tRNA + H2O + H(+) = inosine(34) in tRNA + NH4(+)</text>
        <dbReference type="Rhea" id="RHEA:43168"/>
        <dbReference type="Rhea" id="RHEA-COMP:10373"/>
        <dbReference type="Rhea" id="RHEA-COMP:10374"/>
        <dbReference type="ChEBI" id="CHEBI:15377"/>
        <dbReference type="ChEBI" id="CHEBI:15378"/>
        <dbReference type="ChEBI" id="CHEBI:28938"/>
        <dbReference type="ChEBI" id="CHEBI:74411"/>
        <dbReference type="ChEBI" id="CHEBI:82852"/>
        <dbReference type="EC" id="3.5.4.33"/>
    </reaction>
</comment>
<dbReference type="PROSITE" id="PS51747">
    <property type="entry name" value="CYT_DCMP_DEAMINASES_2"/>
    <property type="match status" value="1"/>
</dbReference>
<feature type="binding site" evidence="8">
    <location>
        <position position="92"/>
    </location>
    <ligand>
        <name>Zn(2+)</name>
        <dbReference type="ChEBI" id="CHEBI:29105"/>
        <note>catalytic</note>
    </ligand>
</feature>
<evidence type="ECO:0000256" key="8">
    <source>
        <dbReference type="HAMAP-Rule" id="MF_00972"/>
    </source>
</evidence>
<dbReference type="CDD" id="cd01285">
    <property type="entry name" value="nucleoside_deaminase"/>
    <property type="match status" value="1"/>
</dbReference>
<comment type="similarity">
    <text evidence="1">Belongs to the cytidine and deoxycytidylate deaminase family. ADAT2 subfamily.</text>
</comment>
<evidence type="ECO:0000256" key="3">
    <source>
        <dbReference type="ARBA" id="ARBA00022694"/>
    </source>
</evidence>
<comment type="cofactor">
    <cofactor evidence="8">
        <name>Zn(2+)</name>
        <dbReference type="ChEBI" id="CHEBI:29105"/>
    </cofactor>
    <text evidence="8">Binds 1 zinc ion per subunit.</text>
</comment>
<dbReference type="InterPro" id="IPR002125">
    <property type="entry name" value="CMP_dCMP_dom"/>
</dbReference>
<keyword evidence="3 8" id="KW-0819">tRNA processing</keyword>
<organism evidence="10 11">
    <name type="scientific">Actinomyces slackii</name>
    <dbReference type="NCBI Taxonomy" id="52774"/>
    <lineage>
        <taxon>Bacteria</taxon>
        <taxon>Bacillati</taxon>
        <taxon>Actinomycetota</taxon>
        <taxon>Actinomycetes</taxon>
        <taxon>Actinomycetales</taxon>
        <taxon>Actinomycetaceae</taxon>
        <taxon>Actinomyces</taxon>
    </lineage>
</organism>
<dbReference type="Pfam" id="PF00383">
    <property type="entry name" value="dCMP_cyt_deam_1"/>
    <property type="match status" value="1"/>
</dbReference>
<dbReference type="PANTHER" id="PTHR11079">
    <property type="entry name" value="CYTOSINE DEAMINASE FAMILY MEMBER"/>
    <property type="match status" value="1"/>
</dbReference>
<evidence type="ECO:0000256" key="4">
    <source>
        <dbReference type="ARBA" id="ARBA00022723"/>
    </source>
</evidence>
<dbReference type="GO" id="GO:0052717">
    <property type="term" value="F:tRNA-specific adenosine-34 deaminase activity"/>
    <property type="evidence" value="ECO:0007669"/>
    <property type="project" value="UniProtKB-UniRule"/>
</dbReference>
<comment type="subunit">
    <text evidence="2 8">Homodimer.</text>
</comment>
<feature type="binding site" evidence="8">
    <location>
        <position position="95"/>
    </location>
    <ligand>
        <name>Zn(2+)</name>
        <dbReference type="ChEBI" id="CHEBI:29105"/>
        <note>catalytic</note>
    </ligand>
</feature>
<dbReference type="InterPro" id="IPR028883">
    <property type="entry name" value="tRNA_aden_deaminase"/>
</dbReference>
<dbReference type="SUPFAM" id="SSF53927">
    <property type="entry name" value="Cytidine deaminase-like"/>
    <property type="match status" value="1"/>
</dbReference>
<gene>
    <name evidence="8 10" type="primary">tadA</name>
    <name evidence="10" type="ORF">NCTC11923_00635</name>
</gene>
<dbReference type="KEGG" id="asla:NCTC11923_00635"/>
<dbReference type="RefSeq" id="WP_051280953.1">
    <property type="nucleotide sequence ID" value="NZ_CBCRWE010000005.1"/>
</dbReference>
<evidence type="ECO:0000256" key="2">
    <source>
        <dbReference type="ARBA" id="ARBA00011738"/>
    </source>
</evidence>
<comment type="function">
    <text evidence="8">Catalyzes the deamination of adenosine to inosine at the wobble position 34 of tRNA(Arg2).</text>
</comment>
<dbReference type="InterPro" id="IPR016192">
    <property type="entry name" value="APOBEC/CMP_deaminase_Zn-bd"/>
</dbReference>
<dbReference type="Gene3D" id="3.40.140.10">
    <property type="entry name" value="Cytidine Deaminase, domain 2"/>
    <property type="match status" value="1"/>
</dbReference>
<feature type="active site" description="Proton donor" evidence="8">
    <location>
        <position position="64"/>
    </location>
</feature>
<name>A0A3S4WFT9_9ACTO</name>
<keyword evidence="11" id="KW-1185">Reference proteome</keyword>
<proteinExistence type="inferred from homology"/>
<keyword evidence="4 8" id="KW-0479">Metal-binding</keyword>
<feature type="binding site" evidence="8">
    <location>
        <position position="62"/>
    </location>
    <ligand>
        <name>Zn(2+)</name>
        <dbReference type="ChEBI" id="CHEBI:29105"/>
        <note>catalytic</note>
    </ligand>
</feature>
<keyword evidence="5 8" id="KW-0378">Hydrolase</keyword>
<dbReference type="EC" id="3.5.4.33" evidence="8"/>
<dbReference type="EMBL" id="LR134363">
    <property type="protein sequence ID" value="VEG74018.1"/>
    <property type="molecule type" value="Genomic_DNA"/>
</dbReference>
<reference evidence="10 11" key="1">
    <citation type="submission" date="2018-12" db="EMBL/GenBank/DDBJ databases">
        <authorList>
            <consortium name="Pathogen Informatics"/>
        </authorList>
    </citation>
    <scope>NUCLEOTIDE SEQUENCE [LARGE SCALE GENOMIC DNA]</scope>
    <source>
        <strain evidence="10 11">NCTC11923</strain>
    </source>
</reference>
<accession>A0A3S4WFT9</accession>
<keyword evidence="6 8" id="KW-0862">Zinc</keyword>
<dbReference type="PROSITE" id="PS00903">
    <property type="entry name" value="CYT_DCMP_DEAMINASES_1"/>
    <property type="match status" value="1"/>
</dbReference>
<dbReference type="STRING" id="1278298.GCA_000428685_00158"/>